<dbReference type="AlphaFoldDB" id="A0A7X2S572"/>
<dbReference type="PANTHER" id="PTHR45663">
    <property type="entry name" value="GEO12009P1"/>
    <property type="match status" value="1"/>
</dbReference>
<protein>
    <submittedName>
        <fullName evidence="6">Thioredoxin fold domain-containing protein</fullName>
    </submittedName>
</protein>
<name>A0A7X2S572_9BACI</name>
<evidence type="ECO:0000256" key="3">
    <source>
        <dbReference type="ARBA" id="ARBA00023284"/>
    </source>
</evidence>
<dbReference type="Proteomes" id="UP000434639">
    <property type="component" value="Unassembled WGS sequence"/>
</dbReference>
<proteinExistence type="inferred from homology"/>
<dbReference type="GO" id="GO:0045454">
    <property type="term" value="P:cell redox homeostasis"/>
    <property type="evidence" value="ECO:0007669"/>
    <property type="project" value="TreeGrafter"/>
</dbReference>
<dbReference type="Pfam" id="PF00085">
    <property type="entry name" value="Thioredoxin"/>
    <property type="match status" value="1"/>
</dbReference>
<feature type="domain" description="Thioredoxin" evidence="5">
    <location>
        <begin position="13"/>
        <end position="155"/>
    </location>
</feature>
<evidence type="ECO:0000256" key="1">
    <source>
        <dbReference type="ARBA" id="ARBA00008987"/>
    </source>
</evidence>
<keyword evidence="2" id="KW-1015">Disulfide bond</keyword>
<dbReference type="SUPFAM" id="SSF52833">
    <property type="entry name" value="Thioredoxin-like"/>
    <property type="match status" value="1"/>
</dbReference>
<dbReference type="InterPro" id="IPR013766">
    <property type="entry name" value="Thioredoxin_domain"/>
</dbReference>
<dbReference type="GO" id="GO:0005829">
    <property type="term" value="C:cytosol"/>
    <property type="evidence" value="ECO:0007669"/>
    <property type="project" value="TreeGrafter"/>
</dbReference>
<evidence type="ECO:0000256" key="2">
    <source>
        <dbReference type="ARBA" id="ARBA00023157"/>
    </source>
</evidence>
<dbReference type="InterPro" id="IPR036249">
    <property type="entry name" value="Thioredoxin-like_sf"/>
</dbReference>
<organism evidence="6 7">
    <name type="scientific">Metabacillus mangrovi</name>
    <dbReference type="NCBI Taxonomy" id="1491830"/>
    <lineage>
        <taxon>Bacteria</taxon>
        <taxon>Bacillati</taxon>
        <taxon>Bacillota</taxon>
        <taxon>Bacilli</taxon>
        <taxon>Bacillales</taxon>
        <taxon>Bacillaceae</taxon>
        <taxon>Metabacillus</taxon>
    </lineage>
</organism>
<dbReference type="RefSeq" id="WP_155111979.1">
    <property type="nucleotide sequence ID" value="NZ_WMIB01000006.1"/>
</dbReference>
<comment type="similarity">
    <text evidence="1">Belongs to the thioredoxin family.</text>
</comment>
<reference evidence="6 7" key="1">
    <citation type="journal article" date="2017" name="Int. J. Syst. Evol. Microbiol.">
        <title>Bacillus mangrovi sp. nov., isolated from a sediment sample from a mangrove forest.</title>
        <authorList>
            <person name="Gupta V."/>
            <person name="Singh P.K."/>
            <person name="Korpole S."/>
            <person name="Tanuku N.R.S."/>
            <person name="Pinnaka A.K."/>
        </authorList>
    </citation>
    <scope>NUCLEOTIDE SEQUENCE [LARGE SCALE GENOMIC DNA]</scope>
    <source>
        <strain evidence="6 7">KCTC 33872</strain>
    </source>
</reference>
<dbReference type="PANTHER" id="PTHR45663:SF11">
    <property type="entry name" value="GEO12009P1"/>
    <property type="match status" value="1"/>
</dbReference>
<evidence type="ECO:0000259" key="5">
    <source>
        <dbReference type="PROSITE" id="PS51352"/>
    </source>
</evidence>
<dbReference type="OrthoDB" id="32134at2"/>
<evidence type="ECO:0000313" key="6">
    <source>
        <dbReference type="EMBL" id="MTH53453.1"/>
    </source>
</evidence>
<comment type="caution">
    <text evidence="6">The sequence shown here is derived from an EMBL/GenBank/DDBJ whole genome shotgun (WGS) entry which is preliminary data.</text>
</comment>
<evidence type="ECO:0000256" key="4">
    <source>
        <dbReference type="SAM" id="MobiDB-lite"/>
    </source>
</evidence>
<evidence type="ECO:0000313" key="7">
    <source>
        <dbReference type="Proteomes" id="UP000434639"/>
    </source>
</evidence>
<dbReference type="GO" id="GO:0015035">
    <property type="term" value="F:protein-disulfide reductase activity"/>
    <property type="evidence" value="ECO:0007669"/>
    <property type="project" value="TreeGrafter"/>
</dbReference>
<keyword evidence="3" id="KW-0676">Redox-active center</keyword>
<keyword evidence="7" id="KW-1185">Reference proteome</keyword>
<dbReference type="PROSITE" id="PS51352">
    <property type="entry name" value="THIOREDOXIN_2"/>
    <property type="match status" value="1"/>
</dbReference>
<dbReference type="Gene3D" id="3.40.30.10">
    <property type="entry name" value="Glutaredoxin"/>
    <property type="match status" value="1"/>
</dbReference>
<accession>A0A7X2S572</accession>
<dbReference type="EMBL" id="WMIB01000006">
    <property type="protein sequence ID" value="MTH53453.1"/>
    <property type="molecule type" value="Genomic_DNA"/>
</dbReference>
<feature type="region of interest" description="Disordered" evidence="4">
    <location>
        <begin position="136"/>
        <end position="156"/>
    </location>
</feature>
<dbReference type="CDD" id="cd02947">
    <property type="entry name" value="TRX_family"/>
    <property type="match status" value="1"/>
</dbReference>
<sequence length="156" mass="17618">MKKILLFGAIFVVIFGALAIVTNMQKKEAVKGNPYGKTTLHPSTEAILDDPNYQNNILPDELEKKVKSGEDFIVYFYASDCSYCKRTTPVLMPLAEEMGIEIDQFNLKEFPDYWETYGITGTPTLVHFKDGKEVAASEGEKTKEQLEPLLKEWSGK</sequence>
<gene>
    <name evidence="6" type="ORF">GKZ89_08485</name>
</gene>